<dbReference type="Proteomes" id="UP001597541">
    <property type="component" value="Unassembled WGS sequence"/>
</dbReference>
<evidence type="ECO:0000313" key="1">
    <source>
        <dbReference type="EMBL" id="MFD2614693.1"/>
    </source>
</evidence>
<dbReference type="RefSeq" id="WP_377605828.1">
    <property type="nucleotide sequence ID" value="NZ_JBHUME010000013.1"/>
</dbReference>
<evidence type="ECO:0000313" key="2">
    <source>
        <dbReference type="Proteomes" id="UP001597541"/>
    </source>
</evidence>
<keyword evidence="2" id="KW-1185">Reference proteome</keyword>
<evidence type="ECO:0008006" key="3">
    <source>
        <dbReference type="Google" id="ProtNLM"/>
    </source>
</evidence>
<organism evidence="1 2">
    <name type="scientific">Paenibacillus gansuensis</name>
    <dbReference type="NCBI Taxonomy" id="306542"/>
    <lineage>
        <taxon>Bacteria</taxon>
        <taxon>Bacillati</taxon>
        <taxon>Bacillota</taxon>
        <taxon>Bacilli</taxon>
        <taxon>Bacillales</taxon>
        <taxon>Paenibacillaceae</taxon>
        <taxon>Paenibacillus</taxon>
    </lineage>
</organism>
<gene>
    <name evidence="1" type="ORF">ACFSUF_19965</name>
</gene>
<name>A0ABW5PHD9_9BACL</name>
<accession>A0ABW5PHD9</accession>
<protein>
    <recommendedName>
        <fullName evidence="3">YgiT-type zinc finger protein</fullName>
    </recommendedName>
</protein>
<reference evidence="2" key="1">
    <citation type="journal article" date="2019" name="Int. J. Syst. Evol. Microbiol.">
        <title>The Global Catalogue of Microorganisms (GCM) 10K type strain sequencing project: providing services to taxonomists for standard genome sequencing and annotation.</title>
        <authorList>
            <consortium name="The Broad Institute Genomics Platform"/>
            <consortium name="The Broad Institute Genome Sequencing Center for Infectious Disease"/>
            <person name="Wu L."/>
            <person name="Ma J."/>
        </authorList>
    </citation>
    <scope>NUCLEOTIDE SEQUENCE [LARGE SCALE GENOMIC DNA]</scope>
    <source>
        <strain evidence="2">KCTC 3950</strain>
    </source>
</reference>
<proteinExistence type="predicted"/>
<dbReference type="EMBL" id="JBHUME010000013">
    <property type="protein sequence ID" value="MFD2614693.1"/>
    <property type="molecule type" value="Genomic_DNA"/>
</dbReference>
<sequence length="92" mass="10393">MTHCVRCGGEYKHMKKTKTDSFKGGSLSVSEFPFKQCECETVISLSDGILMDGYKMLLERDGVIGRVSVTLGKLKERYPRPMDLILPYSQAR</sequence>
<comment type="caution">
    <text evidence="1">The sequence shown here is derived from an EMBL/GenBank/DDBJ whole genome shotgun (WGS) entry which is preliminary data.</text>
</comment>